<proteinExistence type="predicted"/>
<organism evidence="1 2">
    <name type="scientific">Pseudomonas tehranensis</name>
    <dbReference type="NCBI Taxonomy" id="2745502"/>
    <lineage>
        <taxon>Bacteria</taxon>
        <taxon>Pseudomonadati</taxon>
        <taxon>Pseudomonadota</taxon>
        <taxon>Gammaproteobacteria</taxon>
        <taxon>Pseudomonadales</taxon>
        <taxon>Pseudomonadaceae</taxon>
        <taxon>Pseudomonas</taxon>
    </lineage>
</organism>
<sequence length="136" mass="15406">MNMEVREVSVAVEIDGIVTSALFECARGTIEMKVKMPGEEARIYTGLDYYVCLGKVRADFPNVKFLCKGAKVNVHTSRMSSQMSSGIVAYEVRWGKPADKGDIVNIFKYEDQNLTNDIREQAEYYRRWLQSFTGGS</sequence>
<dbReference type="EMBL" id="JABWQV010000050">
    <property type="protein sequence ID" value="MBC3347169.1"/>
    <property type="molecule type" value="Genomic_DNA"/>
</dbReference>
<dbReference type="Proteomes" id="UP000617171">
    <property type="component" value="Unassembled WGS sequence"/>
</dbReference>
<comment type="caution">
    <text evidence="1">The sequence shown here is derived from an EMBL/GenBank/DDBJ whole genome shotgun (WGS) entry which is preliminary data.</text>
</comment>
<gene>
    <name evidence="1" type="ORF">HU811_11040</name>
</gene>
<accession>A0ABR6URG4</accession>
<evidence type="ECO:0000313" key="2">
    <source>
        <dbReference type="Proteomes" id="UP000617171"/>
    </source>
</evidence>
<evidence type="ECO:0000313" key="1">
    <source>
        <dbReference type="EMBL" id="MBC3347169.1"/>
    </source>
</evidence>
<dbReference type="RefSeq" id="WP_186655850.1">
    <property type="nucleotide sequence ID" value="NZ_JABWQV010000050.1"/>
</dbReference>
<keyword evidence="2" id="KW-1185">Reference proteome</keyword>
<protein>
    <submittedName>
        <fullName evidence="1">Uncharacterized protein</fullName>
    </submittedName>
</protein>
<name>A0ABR6URG4_9PSED</name>
<reference evidence="1 2" key="1">
    <citation type="journal article" date="2020" name="Microorganisms">
        <title>Reliable Identification of Environmental Pseudomonas Isolates Using the rpoD Gene.</title>
        <authorList>
            <consortium name="The Broad Institute Genome Sequencing Platform"/>
            <person name="Girard L."/>
            <person name="Lood C."/>
            <person name="Rokni-Zadeh H."/>
            <person name="van Noort V."/>
            <person name="Lavigne R."/>
            <person name="De Mot R."/>
        </authorList>
    </citation>
    <scope>NUCLEOTIDE SEQUENCE [LARGE SCALE GENOMIC DNA]</scope>
    <source>
        <strain evidence="1 2">SWRI196</strain>
    </source>
</reference>